<dbReference type="SUPFAM" id="SSF51395">
    <property type="entry name" value="FMN-linked oxidoreductases"/>
    <property type="match status" value="1"/>
</dbReference>
<dbReference type="Gene3D" id="3.20.20.70">
    <property type="entry name" value="Aldolase class I"/>
    <property type="match status" value="1"/>
</dbReference>
<feature type="binding site" evidence="7">
    <location>
        <begin position="352"/>
        <end position="356"/>
    </location>
    <ligand>
        <name>FMN</name>
        <dbReference type="ChEBI" id="CHEBI:58210"/>
    </ligand>
</feature>
<dbReference type="HOGENOM" id="CLU_020639_0_1_1"/>
<feature type="domain" description="FMN hydroxy acid dehydrogenase" evidence="9">
    <location>
        <begin position="46"/>
        <end position="426"/>
    </location>
</feature>
<gene>
    <name evidence="10" type="ORF">PV04_08766</name>
</gene>
<evidence type="ECO:0000313" key="10">
    <source>
        <dbReference type="EMBL" id="KIW63794.1"/>
    </source>
</evidence>
<keyword evidence="4" id="KW-0560">Oxidoreductase</keyword>
<comment type="cofactor">
    <cofactor evidence="1">
        <name>FMN</name>
        <dbReference type="ChEBI" id="CHEBI:58210"/>
    </cofactor>
</comment>
<evidence type="ECO:0000256" key="6">
    <source>
        <dbReference type="PIRSR" id="PIRSR000138-1"/>
    </source>
</evidence>
<organism evidence="10 11">
    <name type="scientific">Phialophora macrospora</name>
    <dbReference type="NCBI Taxonomy" id="1851006"/>
    <lineage>
        <taxon>Eukaryota</taxon>
        <taxon>Fungi</taxon>
        <taxon>Dikarya</taxon>
        <taxon>Ascomycota</taxon>
        <taxon>Pezizomycotina</taxon>
        <taxon>Eurotiomycetes</taxon>
        <taxon>Chaetothyriomycetidae</taxon>
        <taxon>Chaetothyriales</taxon>
        <taxon>Herpotrichiellaceae</taxon>
        <taxon>Phialophora</taxon>
    </lineage>
</organism>
<feature type="binding site" evidence="7">
    <location>
        <position position="178"/>
    </location>
    <ligand>
        <name>glyoxylate</name>
        <dbReference type="ChEBI" id="CHEBI:36655"/>
    </ligand>
</feature>
<evidence type="ECO:0000313" key="11">
    <source>
        <dbReference type="Proteomes" id="UP000054266"/>
    </source>
</evidence>
<feature type="binding site" evidence="7">
    <location>
        <position position="176"/>
    </location>
    <ligand>
        <name>FMN</name>
        <dbReference type="ChEBI" id="CHEBI:58210"/>
    </ligand>
</feature>
<dbReference type="AlphaFoldDB" id="A0A0D2FUP9"/>
<dbReference type="PANTHER" id="PTHR10578:SF75">
    <property type="entry name" value="L-LACTATE DEHYDROGENASE (AFU_ORTHOLOGUE AFUA_4G07050)"/>
    <property type="match status" value="1"/>
</dbReference>
<protein>
    <recommendedName>
        <fullName evidence="9">FMN hydroxy acid dehydrogenase domain-containing protein</fullName>
    </recommendedName>
</protein>
<dbReference type="EMBL" id="KN846961">
    <property type="protein sequence ID" value="KIW63794.1"/>
    <property type="molecule type" value="Genomic_DNA"/>
</dbReference>
<dbReference type="InterPro" id="IPR037396">
    <property type="entry name" value="FMN_HAD"/>
</dbReference>
<dbReference type="GO" id="GO:0016491">
    <property type="term" value="F:oxidoreductase activity"/>
    <property type="evidence" value="ECO:0007669"/>
    <property type="project" value="UniProtKB-KW"/>
</dbReference>
<dbReference type="InterPro" id="IPR012133">
    <property type="entry name" value="Alpha-hydoxy_acid_DH_FMN"/>
</dbReference>
<evidence type="ECO:0000256" key="7">
    <source>
        <dbReference type="PIRSR" id="PIRSR000138-2"/>
    </source>
</evidence>
<evidence type="ECO:0000256" key="2">
    <source>
        <dbReference type="ARBA" id="ARBA00022630"/>
    </source>
</evidence>
<feature type="binding site" evidence="7">
    <location>
        <position position="324"/>
    </location>
    <ligand>
        <name>glyoxylate</name>
        <dbReference type="ChEBI" id="CHEBI:36655"/>
    </ligand>
</feature>
<evidence type="ECO:0000256" key="3">
    <source>
        <dbReference type="ARBA" id="ARBA00022643"/>
    </source>
</evidence>
<reference evidence="10 11" key="1">
    <citation type="submission" date="2015-01" db="EMBL/GenBank/DDBJ databases">
        <title>The Genome Sequence of Capronia semiimmersa CBS27337.</title>
        <authorList>
            <consortium name="The Broad Institute Genomics Platform"/>
            <person name="Cuomo C."/>
            <person name="de Hoog S."/>
            <person name="Gorbushina A."/>
            <person name="Stielow B."/>
            <person name="Teixiera M."/>
            <person name="Abouelleil A."/>
            <person name="Chapman S.B."/>
            <person name="Priest M."/>
            <person name="Young S.K."/>
            <person name="Wortman J."/>
            <person name="Nusbaum C."/>
            <person name="Birren B."/>
        </authorList>
    </citation>
    <scope>NUCLEOTIDE SEQUENCE [LARGE SCALE GENOMIC DNA]</scope>
    <source>
        <strain evidence="10 11">CBS 27337</strain>
    </source>
</reference>
<evidence type="ECO:0000256" key="5">
    <source>
        <dbReference type="ARBA" id="ARBA00024042"/>
    </source>
</evidence>
<dbReference type="InterPro" id="IPR013785">
    <property type="entry name" value="Aldolase_TIM"/>
</dbReference>
<evidence type="ECO:0000259" key="9">
    <source>
        <dbReference type="PROSITE" id="PS51349"/>
    </source>
</evidence>
<dbReference type="PIRSF" id="PIRSF000138">
    <property type="entry name" value="Al-hdrx_acd_dh"/>
    <property type="match status" value="1"/>
</dbReference>
<dbReference type="PROSITE" id="PS51349">
    <property type="entry name" value="FMN_HYDROXY_ACID_DH_2"/>
    <property type="match status" value="1"/>
</dbReference>
<feature type="binding site" evidence="7">
    <location>
        <position position="204"/>
    </location>
    <ligand>
        <name>FMN</name>
        <dbReference type="ChEBI" id="CHEBI:58210"/>
    </ligand>
</feature>
<dbReference type="PANTHER" id="PTHR10578">
    <property type="entry name" value="S -2-HYDROXY-ACID OXIDASE-RELATED"/>
    <property type="match status" value="1"/>
</dbReference>
<dbReference type="GO" id="GO:0010181">
    <property type="term" value="F:FMN binding"/>
    <property type="evidence" value="ECO:0007669"/>
    <property type="project" value="InterPro"/>
</dbReference>
<keyword evidence="2 7" id="KW-0285">Flavoprotein</keyword>
<feature type="region of interest" description="Disordered" evidence="8">
    <location>
        <begin position="1"/>
        <end position="21"/>
    </location>
</feature>
<evidence type="ECO:0000256" key="8">
    <source>
        <dbReference type="SAM" id="MobiDB-lite"/>
    </source>
</evidence>
<dbReference type="InterPro" id="IPR000262">
    <property type="entry name" value="FMN-dep_DH"/>
</dbReference>
<dbReference type="STRING" id="5601.A0A0D2FUP9"/>
<dbReference type="FunFam" id="3.20.20.70:FF:000132">
    <property type="entry name" value="FMN dependent dehydrogenase"/>
    <property type="match status" value="1"/>
</dbReference>
<keyword evidence="11" id="KW-1185">Reference proteome</keyword>
<feature type="binding site" evidence="7">
    <location>
        <begin position="375"/>
        <end position="376"/>
    </location>
    <ligand>
        <name>FMN</name>
        <dbReference type="ChEBI" id="CHEBI:58210"/>
    </ligand>
</feature>
<feature type="binding site" evidence="7">
    <location>
        <position position="154"/>
    </location>
    <ligand>
        <name>FMN</name>
        <dbReference type="ChEBI" id="CHEBI:58210"/>
    </ligand>
</feature>
<keyword evidence="3 7" id="KW-0288">FMN</keyword>
<sequence length="437" mass="48501">MSNLITARPDQTHIMSDPNNPNIKLRSTPQWALMQREMFWAPNEGKFQPFNTDPDKVKAKAQERLTEAGWYYSSCNAGISWTHYANRTAFYRHQIVPRMLVDTNSRDTATTLFGHKLAAPIGFAPIGINKIYHPTGEISVAHVARDLNLLYCLSSAGSYSIEDVGAANGSGIRFFQLYQSPDDEQAISMLKRAHENGFQACMLTTDTWQLGWRHNDTYMGNYAFYHEHGVGGIGLQDPVFLRRLKEANIDPEKEPKKAGAKWMDENIWHGHSHTWSKIPWLIDQWKTISGGKPFCLKGIQSVADAKRAVELGVDGIVVSNHAGRQVDGAIASLDALEKIVDAVGDKIVIMFDSGVRTGADVFKALALGAKFVFVGRLWVWGLGIAGETGVSHVMRALLAEFDILMECAGYPKIEEINRDALDSLPRVAIMPSTPTIT</sequence>
<proteinExistence type="inferred from homology"/>
<feature type="binding site" evidence="7">
    <location>
        <begin position="125"/>
        <end position="127"/>
    </location>
    <ligand>
        <name>FMN</name>
        <dbReference type="ChEBI" id="CHEBI:58210"/>
    </ligand>
</feature>
<feature type="binding site" evidence="7">
    <location>
        <position position="213"/>
    </location>
    <ligand>
        <name>glyoxylate</name>
        <dbReference type="ChEBI" id="CHEBI:36655"/>
    </ligand>
</feature>
<feature type="binding site" evidence="7">
    <location>
        <position position="72"/>
    </location>
    <ligand>
        <name>glyoxylate</name>
        <dbReference type="ChEBI" id="CHEBI:36655"/>
    </ligand>
</feature>
<name>A0A0D2FUP9_9EURO</name>
<comment type="similarity">
    <text evidence="5">Belongs to the FMN-dependent alpha-hydroxy acid dehydrogenase family.</text>
</comment>
<feature type="binding site" evidence="7">
    <location>
        <position position="319"/>
    </location>
    <ligand>
        <name>FMN</name>
        <dbReference type="ChEBI" id="CHEBI:58210"/>
    </ligand>
</feature>
<feature type="binding site" evidence="7">
    <location>
        <position position="297"/>
    </location>
    <ligand>
        <name>FMN</name>
        <dbReference type="ChEBI" id="CHEBI:58210"/>
    </ligand>
</feature>
<evidence type="ECO:0000256" key="4">
    <source>
        <dbReference type="ARBA" id="ARBA00023002"/>
    </source>
</evidence>
<feature type="binding site" evidence="7">
    <location>
        <position position="321"/>
    </location>
    <ligand>
        <name>glyoxylate</name>
        <dbReference type="ChEBI" id="CHEBI:36655"/>
    </ligand>
</feature>
<evidence type="ECO:0000256" key="1">
    <source>
        <dbReference type="ARBA" id="ARBA00001917"/>
    </source>
</evidence>
<accession>A0A0D2FUP9</accession>
<dbReference type="Pfam" id="PF01070">
    <property type="entry name" value="FMN_dh"/>
    <property type="match status" value="1"/>
</dbReference>
<feature type="active site" description="Proton acceptor" evidence="6">
    <location>
        <position position="321"/>
    </location>
</feature>
<dbReference type="Proteomes" id="UP000054266">
    <property type="component" value="Unassembled WGS sequence"/>
</dbReference>